<sequence length="293" mass="32037">MLTVDSLRNLLATGRSGDLAARLASVEPYERRAACKPLVGQAKAILCASSASTVTSWLRDLRADYPGGYAQFVDAWTGPLELGHWDAATTVLLASKVPAQAAKVWPIPEDRSFAQWVYPALFPNDLIAFVDQWSSDFAANPKNWDRNRGRAVMYEWIEEGLVEAPHHDGAVLMLISGWADRPGKPLLYWLLARPKVTRVLFARLFTTRGIKGASLRQSDRSDVNDPLRTVVVPGLVEAGVWSRSFVVQGVESALRSDLPAYQRRWFVQLGADLGLPAAGTTALARSPGSGVVL</sequence>
<reference evidence="1 3" key="1">
    <citation type="submission" date="2016-10" db="EMBL/GenBank/DDBJ databases">
        <authorList>
            <person name="Varghese N."/>
            <person name="Submissions S."/>
        </authorList>
    </citation>
    <scope>NUCLEOTIDE SEQUENCE [LARGE SCALE GENOMIC DNA]</scope>
    <source>
        <strain evidence="1 3">GMCC 1.11211</strain>
    </source>
</reference>
<keyword evidence="3" id="KW-1185">Reference proteome</keyword>
<dbReference type="RefSeq" id="WP_092450349.1">
    <property type="nucleotide sequence ID" value="NZ_BKAC01000017.1"/>
</dbReference>
<evidence type="ECO:0000313" key="1">
    <source>
        <dbReference type="EMBL" id="SFH61766.1"/>
    </source>
</evidence>
<gene>
    <name evidence="2" type="ORF">E3O11_15510</name>
    <name evidence="1" type="ORF">SAMN05216274_109131</name>
</gene>
<evidence type="ECO:0000313" key="3">
    <source>
        <dbReference type="Proteomes" id="UP000199681"/>
    </source>
</evidence>
<dbReference type="Proteomes" id="UP000199681">
    <property type="component" value="Unassembled WGS sequence"/>
</dbReference>
<protein>
    <submittedName>
        <fullName evidence="2">Uncharacterized protein</fullName>
    </submittedName>
</protein>
<dbReference type="Proteomes" id="UP000297963">
    <property type="component" value="Unassembled WGS sequence"/>
</dbReference>
<evidence type="ECO:0000313" key="2">
    <source>
        <dbReference type="EMBL" id="TFB82075.1"/>
    </source>
</evidence>
<reference evidence="2 4" key="2">
    <citation type="submission" date="2019-03" db="EMBL/GenBank/DDBJ databases">
        <title>Genomics of glacier-inhabiting Cryobacterium strains.</title>
        <authorList>
            <person name="Liu Q."/>
            <person name="Xin Y.-H."/>
        </authorList>
    </citation>
    <scope>NUCLEOTIDE SEQUENCE [LARGE SCALE GENOMIC DNA]</scope>
    <source>
        <strain evidence="2 4">Hh34</strain>
    </source>
</reference>
<dbReference type="EMBL" id="FOPW01000009">
    <property type="protein sequence ID" value="SFH61766.1"/>
    <property type="molecule type" value="Genomic_DNA"/>
</dbReference>
<accession>A0A1I3BI43</accession>
<proteinExistence type="predicted"/>
<dbReference type="AlphaFoldDB" id="A0A1I3BI43"/>
<name>A0A1I3BI43_9MICO</name>
<comment type="caution">
    <text evidence="2">The sequence shown here is derived from an EMBL/GenBank/DDBJ whole genome shotgun (WGS) entry which is preliminary data.</text>
</comment>
<dbReference type="EMBL" id="SOFE01000027">
    <property type="protein sequence ID" value="TFB82075.1"/>
    <property type="molecule type" value="Genomic_DNA"/>
</dbReference>
<organism evidence="2 4">
    <name type="scientific">Cryobacterium levicorallinum</name>
    <dbReference type="NCBI Taxonomy" id="995038"/>
    <lineage>
        <taxon>Bacteria</taxon>
        <taxon>Bacillati</taxon>
        <taxon>Actinomycetota</taxon>
        <taxon>Actinomycetes</taxon>
        <taxon>Micrococcales</taxon>
        <taxon>Microbacteriaceae</taxon>
        <taxon>Cryobacterium</taxon>
    </lineage>
</organism>
<evidence type="ECO:0000313" key="4">
    <source>
        <dbReference type="Proteomes" id="UP000297963"/>
    </source>
</evidence>